<dbReference type="EMBL" id="CP019070">
    <property type="protein sequence ID" value="APW66344.1"/>
    <property type="molecule type" value="Genomic_DNA"/>
</dbReference>
<keyword evidence="2" id="KW-1185">Reference proteome</keyword>
<name>A0A1P8KP07_9BACT</name>
<dbReference type="KEGG" id="alp:LPB137_11035"/>
<organism evidence="1 2">
    <name type="scientific">Poseidonibacter parvus</name>
    <dbReference type="NCBI Taxonomy" id="1850254"/>
    <lineage>
        <taxon>Bacteria</taxon>
        <taxon>Pseudomonadati</taxon>
        <taxon>Campylobacterota</taxon>
        <taxon>Epsilonproteobacteria</taxon>
        <taxon>Campylobacterales</taxon>
        <taxon>Arcobacteraceae</taxon>
        <taxon>Poseidonibacter</taxon>
    </lineage>
</organism>
<reference evidence="1 2" key="1">
    <citation type="submission" date="2017-01" db="EMBL/GenBank/DDBJ databases">
        <title>Genome sequencing of Arcobacter sp. LPB0137.</title>
        <authorList>
            <person name="Lee G.-W."/>
            <person name="Yi H."/>
        </authorList>
    </citation>
    <scope>NUCLEOTIDE SEQUENCE [LARGE SCALE GENOMIC DNA]</scope>
    <source>
        <strain evidence="1 2">LPB0137</strain>
    </source>
</reference>
<protein>
    <submittedName>
        <fullName evidence="1">Uncharacterized protein</fullName>
    </submittedName>
</protein>
<sequence length="256" mass="30263">MDFTNFVGFDGKKELLPCGFDTFDSEVKLRQLFLHLSNFVLNSICHFNKYEQKNFAKIPLKNAFESKIKSLLPLHKLNRLNNFDKNRKFNLCSSSTRIINNYYNPKTSQRLIVNSKKLIPAAKLISHCFINNKMQLLMDKNLLFHEFVLEKLRKLHKDKEVLDLGDSISIKQKDVCALKIYTSWKNIQRKDPNIEKEVNHAINVIKEGDYNQVYLIYPKDNDFTRHIPVYVEELKYKTYQIKAIPYSLRSIIRKNI</sequence>
<evidence type="ECO:0000313" key="1">
    <source>
        <dbReference type="EMBL" id="APW66344.1"/>
    </source>
</evidence>
<dbReference type="RefSeq" id="WP_076088000.1">
    <property type="nucleotide sequence ID" value="NZ_CP019070.1"/>
</dbReference>
<evidence type="ECO:0000313" key="2">
    <source>
        <dbReference type="Proteomes" id="UP000186074"/>
    </source>
</evidence>
<dbReference type="AlphaFoldDB" id="A0A1P8KP07"/>
<accession>A0A1P8KP07</accession>
<proteinExistence type="predicted"/>
<dbReference type="Proteomes" id="UP000186074">
    <property type="component" value="Chromosome"/>
</dbReference>
<dbReference type="STRING" id="1850254.LPB137_11035"/>
<dbReference type="OrthoDB" id="5339562at2"/>
<gene>
    <name evidence="1" type="ORF">LPB137_11035</name>
</gene>